<protein>
    <submittedName>
        <fullName evidence="3">Uncharacterized protein</fullName>
    </submittedName>
</protein>
<name>G9ZCC5_9GAMM</name>
<dbReference type="AlphaFoldDB" id="G9ZCC5"/>
<feature type="region of interest" description="Disordered" evidence="1">
    <location>
        <begin position="78"/>
        <end position="125"/>
    </location>
</feature>
<keyword evidence="2" id="KW-1133">Transmembrane helix</keyword>
<feature type="compositionally biased region" description="Basic and acidic residues" evidence="1">
    <location>
        <begin position="96"/>
        <end position="110"/>
    </location>
</feature>
<proteinExistence type="predicted"/>
<evidence type="ECO:0000256" key="2">
    <source>
        <dbReference type="SAM" id="Phobius"/>
    </source>
</evidence>
<organism evidence="3 4">
    <name type="scientific">Cardiobacterium valvarum F0432</name>
    <dbReference type="NCBI Taxonomy" id="797473"/>
    <lineage>
        <taxon>Bacteria</taxon>
        <taxon>Pseudomonadati</taxon>
        <taxon>Pseudomonadota</taxon>
        <taxon>Gammaproteobacteria</taxon>
        <taxon>Cardiobacteriales</taxon>
        <taxon>Cardiobacteriaceae</taxon>
        <taxon>Cardiobacterium</taxon>
    </lineage>
</organism>
<evidence type="ECO:0000256" key="1">
    <source>
        <dbReference type="SAM" id="MobiDB-lite"/>
    </source>
</evidence>
<evidence type="ECO:0000313" key="3">
    <source>
        <dbReference type="EMBL" id="EHM55825.1"/>
    </source>
</evidence>
<dbReference type="HOGENOM" id="CLU_1988611_0_0_6"/>
<reference evidence="3 4" key="1">
    <citation type="submission" date="2011-08" db="EMBL/GenBank/DDBJ databases">
        <authorList>
            <person name="Weinstock G."/>
            <person name="Sodergren E."/>
            <person name="Clifton S."/>
            <person name="Fulton L."/>
            <person name="Fulton B."/>
            <person name="Courtney L."/>
            <person name="Fronick C."/>
            <person name="Harrison M."/>
            <person name="Strong C."/>
            <person name="Farmer C."/>
            <person name="Delahaunty K."/>
            <person name="Markovic C."/>
            <person name="Hall O."/>
            <person name="Minx P."/>
            <person name="Tomlinson C."/>
            <person name="Mitreva M."/>
            <person name="Hou S."/>
            <person name="Chen J."/>
            <person name="Wollam A."/>
            <person name="Pepin K.H."/>
            <person name="Johnson M."/>
            <person name="Bhonagiri V."/>
            <person name="Zhang X."/>
            <person name="Suruliraj S."/>
            <person name="Warren W."/>
            <person name="Chinwalla A."/>
            <person name="Mardis E.R."/>
            <person name="Wilson R.K."/>
        </authorList>
    </citation>
    <scope>NUCLEOTIDE SEQUENCE [LARGE SCALE GENOMIC DNA]</scope>
    <source>
        <strain evidence="3 4">F0432</strain>
    </source>
</reference>
<gene>
    <name evidence="3" type="ORF">HMPREF9080_00402</name>
</gene>
<comment type="caution">
    <text evidence="3">The sequence shown here is derived from an EMBL/GenBank/DDBJ whole genome shotgun (WGS) entry which is preliminary data.</text>
</comment>
<dbReference type="Proteomes" id="UP000004750">
    <property type="component" value="Unassembled WGS sequence"/>
</dbReference>
<sequence>MTAQKCFFFPVVIVIVGAAVASGAPAVYLLSLPVLHLQPSFRHVRRYPFTQPENPMFKQTALLFVCALALAACDSEKPKTTPQSAEARADNPMLKFQDETVGKAEKELNKGLENTQQRLNDADKQ</sequence>
<dbReference type="EMBL" id="AGCM01000021">
    <property type="protein sequence ID" value="EHM55825.1"/>
    <property type="molecule type" value="Genomic_DNA"/>
</dbReference>
<dbReference type="STRING" id="797473.HMPREF9080_00402"/>
<evidence type="ECO:0000313" key="4">
    <source>
        <dbReference type="Proteomes" id="UP000004750"/>
    </source>
</evidence>
<keyword evidence="2" id="KW-0812">Transmembrane</keyword>
<feature type="transmembrane region" description="Helical" evidence="2">
    <location>
        <begin position="7"/>
        <end position="36"/>
    </location>
</feature>
<accession>G9ZCC5</accession>
<keyword evidence="2" id="KW-0472">Membrane</keyword>